<comment type="caution">
    <text evidence="2">The sequence shown here is derived from an EMBL/GenBank/DDBJ whole genome shotgun (WGS) entry which is preliminary data.</text>
</comment>
<evidence type="ECO:0000313" key="2">
    <source>
        <dbReference type="EMBL" id="KAJ9609915.1"/>
    </source>
</evidence>
<reference evidence="2" key="1">
    <citation type="submission" date="2022-10" db="EMBL/GenBank/DDBJ databases">
        <title>Culturing micro-colonial fungi from biological soil crusts in the Mojave desert and describing Neophaeococcomyces mojavensis, and introducing the new genera and species Taxawa tesnikishii.</title>
        <authorList>
            <person name="Kurbessoian T."/>
            <person name="Stajich J.E."/>
        </authorList>
    </citation>
    <scope>NUCLEOTIDE SEQUENCE</scope>
    <source>
        <strain evidence="2">TK_41</strain>
    </source>
</reference>
<name>A0AA39CJ36_9EURO</name>
<feature type="transmembrane region" description="Helical" evidence="1">
    <location>
        <begin position="123"/>
        <end position="144"/>
    </location>
</feature>
<dbReference type="Proteomes" id="UP001172673">
    <property type="component" value="Unassembled WGS sequence"/>
</dbReference>
<keyword evidence="1" id="KW-1133">Transmembrane helix</keyword>
<keyword evidence="3" id="KW-1185">Reference proteome</keyword>
<protein>
    <submittedName>
        <fullName evidence="2">Uncharacterized protein</fullName>
    </submittedName>
</protein>
<evidence type="ECO:0000313" key="3">
    <source>
        <dbReference type="Proteomes" id="UP001172673"/>
    </source>
</evidence>
<dbReference type="AlphaFoldDB" id="A0AA39CJ36"/>
<keyword evidence="1" id="KW-0812">Transmembrane</keyword>
<sequence>MQFNPRRASSGNGAFLMSSARPQSAMKMEHALPPRPRNPALLRLHKFRVIILPLLLILAFTTLILGGIYAYCVAKPHTDIADQLALDSNAEADSSIFGKRETASIAADTKSSSSSKGESEVALLFYTLTLPGLSLIHNVFELIMHHNTPQCLSLRSIYITLLTTSYLLLCGWITTISFWMHCELPIFNTNKAGQGVCPIQVRGHFMYGIHEASIARIVVGWIVVLMYIAHVVLLGLGYDAQKRIWRILGVGKADADVEATHGEARVVVVRFDEDSSRDDRALAKEANVI</sequence>
<accession>A0AA39CJ36</accession>
<gene>
    <name evidence="2" type="ORF">H2200_006244</name>
</gene>
<feature type="transmembrane region" description="Helical" evidence="1">
    <location>
        <begin position="156"/>
        <end position="180"/>
    </location>
</feature>
<feature type="transmembrane region" description="Helical" evidence="1">
    <location>
        <begin position="49"/>
        <end position="71"/>
    </location>
</feature>
<keyword evidence="1" id="KW-0472">Membrane</keyword>
<feature type="transmembrane region" description="Helical" evidence="1">
    <location>
        <begin position="214"/>
        <end position="238"/>
    </location>
</feature>
<evidence type="ECO:0000256" key="1">
    <source>
        <dbReference type="SAM" id="Phobius"/>
    </source>
</evidence>
<organism evidence="2 3">
    <name type="scientific">Cladophialophora chaetospira</name>
    <dbReference type="NCBI Taxonomy" id="386627"/>
    <lineage>
        <taxon>Eukaryota</taxon>
        <taxon>Fungi</taxon>
        <taxon>Dikarya</taxon>
        <taxon>Ascomycota</taxon>
        <taxon>Pezizomycotina</taxon>
        <taxon>Eurotiomycetes</taxon>
        <taxon>Chaetothyriomycetidae</taxon>
        <taxon>Chaetothyriales</taxon>
        <taxon>Herpotrichiellaceae</taxon>
        <taxon>Cladophialophora</taxon>
    </lineage>
</organism>
<dbReference type="EMBL" id="JAPDRK010000008">
    <property type="protein sequence ID" value="KAJ9609915.1"/>
    <property type="molecule type" value="Genomic_DNA"/>
</dbReference>
<proteinExistence type="predicted"/>